<dbReference type="InterPro" id="IPR001611">
    <property type="entry name" value="Leu-rich_rpt"/>
</dbReference>
<evidence type="ECO:0000256" key="6">
    <source>
        <dbReference type="ARBA" id="ARBA00022729"/>
    </source>
</evidence>
<dbReference type="PROSITE" id="PS00222">
    <property type="entry name" value="IGFBP_N_1"/>
    <property type="match status" value="1"/>
</dbReference>
<dbReference type="SMART" id="SM00041">
    <property type="entry name" value="CT"/>
    <property type="match status" value="1"/>
</dbReference>
<dbReference type="Pfam" id="PF00093">
    <property type="entry name" value="VWC"/>
    <property type="match status" value="1"/>
</dbReference>
<dbReference type="InterPro" id="IPR000867">
    <property type="entry name" value="IGFBP-like"/>
</dbReference>
<dbReference type="InterPro" id="IPR032675">
    <property type="entry name" value="LRR_dom_sf"/>
</dbReference>
<keyword evidence="7" id="KW-0677">Repeat</keyword>
<dbReference type="InterPro" id="IPR006208">
    <property type="entry name" value="Glyco_hormone_CN"/>
</dbReference>
<dbReference type="GO" id="GO:0031267">
    <property type="term" value="F:small GTPase binding"/>
    <property type="evidence" value="ECO:0007669"/>
    <property type="project" value="TreeGrafter"/>
</dbReference>
<dbReference type="PROSITE" id="PS01185">
    <property type="entry name" value="CTCK_1"/>
    <property type="match status" value="1"/>
</dbReference>
<dbReference type="SMART" id="SM00121">
    <property type="entry name" value="IB"/>
    <property type="match status" value="1"/>
</dbReference>
<evidence type="ECO:0000256" key="5">
    <source>
        <dbReference type="ARBA" id="ARBA00022614"/>
    </source>
</evidence>
<proteinExistence type="inferred from homology"/>
<dbReference type="PROSITE" id="PS50092">
    <property type="entry name" value="TSP1"/>
    <property type="match status" value="1"/>
</dbReference>
<evidence type="ECO:0000256" key="4">
    <source>
        <dbReference type="ARBA" id="ARBA00022525"/>
    </source>
</evidence>
<dbReference type="PANTHER" id="PTHR24113:SF12">
    <property type="entry name" value="RAN GTPASE-ACTIVATING PROTEIN 1"/>
    <property type="match status" value="1"/>
</dbReference>
<dbReference type="InterPro" id="IPR043973">
    <property type="entry name" value="TSP1_CCN"/>
</dbReference>
<dbReference type="PANTHER" id="PTHR24113">
    <property type="entry name" value="RAN GTPASE-ACTIVATING PROTEIN 1"/>
    <property type="match status" value="1"/>
</dbReference>
<dbReference type="GO" id="GO:0005829">
    <property type="term" value="C:cytosol"/>
    <property type="evidence" value="ECO:0007669"/>
    <property type="project" value="TreeGrafter"/>
</dbReference>
<accession>A0A556V7K5</accession>
<evidence type="ECO:0000256" key="3">
    <source>
        <dbReference type="ARBA" id="ARBA00022468"/>
    </source>
</evidence>
<keyword evidence="14" id="KW-1185">Reference proteome</keyword>
<reference evidence="13 14" key="1">
    <citation type="journal article" date="2019" name="Genome Biol. Evol.">
        <title>Whole-Genome Sequencing of the Giant Devil Catfish, Bagarius yarrelli.</title>
        <authorList>
            <person name="Jiang W."/>
            <person name="Lv Y."/>
            <person name="Cheng L."/>
            <person name="Yang K."/>
            <person name="Chao B."/>
            <person name="Wang X."/>
            <person name="Li Y."/>
            <person name="Pan X."/>
            <person name="You X."/>
            <person name="Zhang Y."/>
            <person name="Yang J."/>
            <person name="Li J."/>
            <person name="Zhang X."/>
            <person name="Liu S."/>
            <person name="Sun C."/>
            <person name="Yang J."/>
            <person name="Shi Q."/>
        </authorList>
    </citation>
    <scope>NUCLEOTIDE SEQUENCE [LARGE SCALE GENOMIC DNA]</scope>
    <source>
        <strain evidence="13">JWS20170419001</strain>
        <tissue evidence="13">Muscle</tissue>
    </source>
</reference>
<dbReference type="GO" id="GO:0051240">
    <property type="term" value="P:positive regulation of multicellular organismal process"/>
    <property type="evidence" value="ECO:0007669"/>
    <property type="project" value="UniProtKB-ARBA"/>
</dbReference>
<protein>
    <submittedName>
        <fullName evidence="13">Ran GTPase-activating protein 1</fullName>
    </submittedName>
</protein>
<dbReference type="PROSITE" id="PS01225">
    <property type="entry name" value="CTCK_2"/>
    <property type="match status" value="1"/>
</dbReference>
<dbReference type="InterPro" id="IPR001007">
    <property type="entry name" value="VWF_dom"/>
</dbReference>
<dbReference type="SUPFAM" id="SSF57603">
    <property type="entry name" value="FnI-like domain"/>
    <property type="match status" value="1"/>
</dbReference>
<dbReference type="Gene3D" id="2.20.100.10">
    <property type="entry name" value="Thrombospondin type-1 (TSP1) repeat"/>
    <property type="match status" value="1"/>
</dbReference>
<evidence type="ECO:0000259" key="10">
    <source>
        <dbReference type="PROSITE" id="PS01225"/>
    </source>
</evidence>
<dbReference type="FunFam" id="2.10.70.10:FF:000015">
    <property type="entry name" value="CYR61 isoform 1"/>
    <property type="match status" value="1"/>
</dbReference>
<keyword evidence="6" id="KW-0732">Signal</keyword>
<keyword evidence="5" id="KW-0433">Leucine-rich repeat</keyword>
<feature type="domain" description="VWFC" evidence="11">
    <location>
        <begin position="443"/>
        <end position="509"/>
    </location>
</feature>
<evidence type="ECO:0000313" key="14">
    <source>
        <dbReference type="Proteomes" id="UP000319801"/>
    </source>
</evidence>
<evidence type="ECO:0000313" key="13">
    <source>
        <dbReference type="EMBL" id="TSY41737.1"/>
    </source>
</evidence>
<keyword evidence="3" id="KW-0343">GTPase activation</keyword>
<comment type="caution">
    <text evidence="9">Lacks conserved residue(s) required for the propagation of feature annotation.</text>
</comment>
<dbReference type="Proteomes" id="UP000319801">
    <property type="component" value="Unassembled WGS sequence"/>
</dbReference>
<dbReference type="CDD" id="cd00116">
    <property type="entry name" value="LRR_RI"/>
    <property type="match status" value="1"/>
</dbReference>
<dbReference type="SMART" id="SM00209">
    <property type="entry name" value="TSP1"/>
    <property type="match status" value="1"/>
</dbReference>
<dbReference type="SMART" id="SM00214">
    <property type="entry name" value="VWC"/>
    <property type="match status" value="1"/>
</dbReference>
<dbReference type="Pfam" id="PF00219">
    <property type="entry name" value="IGFBP"/>
    <property type="match status" value="1"/>
</dbReference>
<dbReference type="InterPro" id="IPR000884">
    <property type="entry name" value="TSP1_rpt"/>
</dbReference>
<dbReference type="GO" id="GO:0005096">
    <property type="term" value="F:GTPase activator activity"/>
    <property type="evidence" value="ECO:0007669"/>
    <property type="project" value="UniProtKB-KW"/>
</dbReference>
<dbReference type="Gene3D" id="3.80.10.10">
    <property type="entry name" value="Ribonuclease Inhibitor"/>
    <property type="match status" value="1"/>
</dbReference>
<organism evidence="13 14">
    <name type="scientific">Bagarius yarrelli</name>
    <name type="common">Goonch</name>
    <name type="synonym">Bagrus yarrelli</name>
    <dbReference type="NCBI Taxonomy" id="175774"/>
    <lineage>
        <taxon>Eukaryota</taxon>
        <taxon>Metazoa</taxon>
        <taxon>Chordata</taxon>
        <taxon>Craniata</taxon>
        <taxon>Vertebrata</taxon>
        <taxon>Euteleostomi</taxon>
        <taxon>Actinopterygii</taxon>
        <taxon>Neopterygii</taxon>
        <taxon>Teleostei</taxon>
        <taxon>Ostariophysi</taxon>
        <taxon>Siluriformes</taxon>
        <taxon>Sisoridae</taxon>
        <taxon>Sisorinae</taxon>
        <taxon>Bagarius</taxon>
    </lineage>
</organism>
<dbReference type="GO" id="GO:0005576">
    <property type="term" value="C:extracellular region"/>
    <property type="evidence" value="ECO:0007669"/>
    <property type="project" value="UniProtKB-SubCell"/>
</dbReference>
<dbReference type="PROSITE" id="PS51323">
    <property type="entry name" value="IGFBP_N_2"/>
    <property type="match status" value="1"/>
</dbReference>
<dbReference type="GO" id="GO:0007165">
    <property type="term" value="P:signal transduction"/>
    <property type="evidence" value="ECO:0007669"/>
    <property type="project" value="InterPro"/>
</dbReference>
<sequence>MASDVVAQLADSLARTQVGEGELSYKGQGQKLDNAESVKEIVKAIREFEGLRALRLEGNTVGVEAAQAIAEALKDKHDFQCCYWSDMFTSRLRSEIPPALTSLGAALISAGARLKVLDLSDNAFGPDGVRGIETLLKSSACYTLQELRLNNCGMGVGGGKILAAALTHCHKDSVKLGNPLKLKIFIAGRNRLENDGATALAQAFQLIGSLEEIHMPQNGINHPGVTALANAVQHNPQLRVLNLNDNTFTKKGAIAMAQELNLSFGEIAEEAALAVVKAVEHKKTSWRNSTSMSMNMGDLLASLSATQRIISTRQPHHSRCLSRTHIIIISSTSHPSIHPPKSQTVQPPSIQEEIQDHQHQFYLHNHKAPPGHSCLTPPHSSVSFCTGVSLVPDGCGCCKVCAAQLNQECRVGRPCDHHKGLECNYGNDVGSTQGICRAKLEGRSCEYNGRMYQNGEYFRAGCKYQCTCIDGAVGCVPLCPTEVLLASPNCPAPRLIKVPGQCCPTVDCHRGFSVLPPVYRVPQPPPYIHPHLAPFPKPFSKHYPMQKNYPPGPEDTLSNELMDVGKKWEKQHSHNRVAAWKKVGSSEKCALQTTKWSPCSRSCGMGVSSRVTNQNAQCKLVKETRLCTIRPCSSITLPVKKGRKCSRTQKSPEPLRLHYAGCRSARLYRPNYCGVCRDGRCCSPRRSRTTTVAFSCPDGERFEKPVMFIQSCKCSDWCDHLNEASLPQQRWLYGDTHKFMD</sequence>
<gene>
    <name evidence="13" type="ORF">Baya_14050</name>
</gene>
<dbReference type="SUPFAM" id="SSF52047">
    <property type="entry name" value="RNI-like"/>
    <property type="match status" value="1"/>
</dbReference>
<dbReference type="InterPro" id="IPR017891">
    <property type="entry name" value="Insulin_GF-bd_Cys-rich_CS"/>
</dbReference>
<dbReference type="GO" id="GO:0006913">
    <property type="term" value="P:nucleocytoplasmic transport"/>
    <property type="evidence" value="ECO:0007669"/>
    <property type="project" value="TreeGrafter"/>
</dbReference>
<name>A0A556V7K5_BAGYA</name>
<evidence type="ECO:0000256" key="1">
    <source>
        <dbReference type="ARBA" id="ARBA00004613"/>
    </source>
</evidence>
<dbReference type="Pfam" id="PF19035">
    <property type="entry name" value="TSP1_CCN"/>
    <property type="match status" value="1"/>
</dbReference>
<evidence type="ECO:0000256" key="7">
    <source>
        <dbReference type="ARBA" id="ARBA00022737"/>
    </source>
</evidence>
<comment type="similarity">
    <text evidence="2">Belongs to the CCN family.</text>
</comment>
<evidence type="ECO:0000259" key="12">
    <source>
        <dbReference type="PROSITE" id="PS51323"/>
    </source>
</evidence>
<dbReference type="InterPro" id="IPR009030">
    <property type="entry name" value="Growth_fac_rcpt_cys_sf"/>
</dbReference>
<dbReference type="PROSITE" id="PS01208">
    <property type="entry name" value="VWFC_1"/>
    <property type="match status" value="1"/>
</dbReference>
<comment type="caution">
    <text evidence="13">The sequence shown here is derived from an EMBL/GenBank/DDBJ whole genome shotgun (WGS) entry which is preliminary data.</text>
</comment>
<dbReference type="SMART" id="SM00368">
    <property type="entry name" value="LRR_RI"/>
    <property type="match status" value="5"/>
</dbReference>
<dbReference type="OrthoDB" id="365605at2759"/>
<dbReference type="SUPFAM" id="SSF82895">
    <property type="entry name" value="TSP-1 type 1 repeat"/>
    <property type="match status" value="1"/>
</dbReference>
<dbReference type="GO" id="GO:0048471">
    <property type="term" value="C:perinuclear region of cytoplasm"/>
    <property type="evidence" value="ECO:0007669"/>
    <property type="project" value="TreeGrafter"/>
</dbReference>
<keyword evidence="8" id="KW-1015">Disulfide bond</keyword>
<dbReference type="GO" id="GO:0005634">
    <property type="term" value="C:nucleus"/>
    <property type="evidence" value="ECO:0007669"/>
    <property type="project" value="TreeGrafter"/>
</dbReference>
<evidence type="ECO:0000256" key="2">
    <source>
        <dbReference type="ARBA" id="ARBA00008125"/>
    </source>
</evidence>
<keyword evidence="4" id="KW-0964">Secreted</keyword>
<dbReference type="InterPro" id="IPR036383">
    <property type="entry name" value="TSP1_rpt_sf"/>
</dbReference>
<dbReference type="EMBL" id="VCAZ01000147">
    <property type="protein sequence ID" value="TSY41737.1"/>
    <property type="molecule type" value="Genomic_DNA"/>
</dbReference>
<dbReference type="Pfam" id="PF00007">
    <property type="entry name" value="Cys_knot"/>
    <property type="match status" value="1"/>
</dbReference>
<dbReference type="GO" id="GO:0050793">
    <property type="term" value="P:regulation of developmental process"/>
    <property type="evidence" value="ECO:0007669"/>
    <property type="project" value="UniProtKB-ARBA"/>
</dbReference>
<feature type="domain" description="CTCK" evidence="10">
    <location>
        <begin position="645"/>
        <end position="719"/>
    </location>
</feature>
<dbReference type="PROSITE" id="PS50184">
    <property type="entry name" value="VWFC_2"/>
    <property type="match status" value="1"/>
</dbReference>
<evidence type="ECO:0000256" key="9">
    <source>
        <dbReference type="PROSITE-ProRule" id="PRU00039"/>
    </source>
</evidence>
<dbReference type="InterPro" id="IPR006207">
    <property type="entry name" value="Cys_knot_C"/>
</dbReference>
<dbReference type="SUPFAM" id="SSF57184">
    <property type="entry name" value="Growth factor receptor domain"/>
    <property type="match status" value="1"/>
</dbReference>
<comment type="subcellular location">
    <subcellularLocation>
        <location evidence="1">Secreted</location>
    </subcellularLocation>
</comment>
<feature type="domain" description="IGFBP N-terminal" evidence="12">
    <location>
        <begin position="367"/>
        <end position="439"/>
    </location>
</feature>
<dbReference type="AlphaFoldDB" id="A0A556V7K5"/>
<dbReference type="Pfam" id="PF13516">
    <property type="entry name" value="LRR_6"/>
    <property type="match status" value="2"/>
</dbReference>
<dbReference type="InterPro" id="IPR027038">
    <property type="entry name" value="RanGap"/>
</dbReference>
<evidence type="ECO:0000259" key="11">
    <source>
        <dbReference type="PROSITE" id="PS50184"/>
    </source>
</evidence>
<evidence type="ECO:0000256" key="8">
    <source>
        <dbReference type="ARBA" id="ARBA00023157"/>
    </source>
</evidence>